<dbReference type="InterPro" id="IPR003679">
    <property type="entry name" value="Amioglycoside_AcTrfase"/>
</dbReference>
<keyword evidence="6" id="KW-1185">Reference proteome</keyword>
<reference evidence="5 6" key="1">
    <citation type="submission" date="2015-07" db="EMBL/GenBank/DDBJ databases">
        <title>Genome sequence of Ornatilinea apprima DSM 23815.</title>
        <authorList>
            <person name="Hemp J."/>
            <person name="Ward L.M."/>
            <person name="Pace L.A."/>
            <person name="Fischer W.W."/>
        </authorList>
    </citation>
    <scope>NUCLEOTIDE SEQUENCE [LARGE SCALE GENOMIC DNA]</scope>
    <source>
        <strain evidence="5 6">P3M-1</strain>
    </source>
</reference>
<dbReference type="AlphaFoldDB" id="A0A0P6XBR8"/>
<dbReference type="InterPro" id="IPR028345">
    <property type="entry name" value="Antibiotic_NAT-like"/>
</dbReference>
<dbReference type="STRING" id="1134406.ADN00_02340"/>
<gene>
    <name evidence="5" type="ORF">ADN00_02340</name>
</gene>
<dbReference type="GO" id="GO:0046353">
    <property type="term" value="F:aminoglycoside 3-N-acetyltransferase activity"/>
    <property type="evidence" value="ECO:0007669"/>
    <property type="project" value="UniProtKB-EC"/>
</dbReference>
<keyword evidence="3 4" id="KW-0012">Acyltransferase</keyword>
<keyword evidence="4" id="KW-0046">Antibiotic resistance</keyword>
<dbReference type="PANTHER" id="PTHR11104:SF0">
    <property type="entry name" value="SPBETA PROPHAGE-DERIVED AMINOGLYCOSIDE N(3')-ACETYLTRANSFERASE-LIKE PROTEIN YOKD"/>
    <property type="match status" value="1"/>
</dbReference>
<evidence type="ECO:0000313" key="5">
    <source>
        <dbReference type="EMBL" id="KPL79657.1"/>
    </source>
</evidence>
<evidence type="ECO:0000313" key="6">
    <source>
        <dbReference type="Proteomes" id="UP000050417"/>
    </source>
</evidence>
<sequence length="270" mass="29407">MLSFRDLVSGFRKLNLDPQQPVMVHASFSSFGEDVRGGAETLLGALLATSNALIAPTFTYKTMVIPSDGPPDNGITYGSGKESNLMAEFYRSTMPADRLMGIFAETLRLHPNAERSSHPILSFSAINLDDALQAQTLQDPLAPIRVLAQKQAWIMLIGVDHTVNTAIHFAEKLAGRKQFLRWALTAQGVVECPGFPGCSNGFQDAEEWLSGITQSVKIGEALIEVLPLQPMLNLLTEKIKEDPLALLCNSSNCERCSAVWSGVTKMVENS</sequence>
<comment type="similarity">
    <text evidence="1 4">Belongs to the antibiotic N-acetyltransferase family.</text>
</comment>
<evidence type="ECO:0000256" key="4">
    <source>
        <dbReference type="RuleBase" id="RU365031"/>
    </source>
</evidence>
<comment type="caution">
    <text evidence="5">The sequence shown here is derived from an EMBL/GenBank/DDBJ whole genome shotgun (WGS) entry which is preliminary data.</text>
</comment>
<organism evidence="5 6">
    <name type="scientific">Ornatilinea apprima</name>
    <dbReference type="NCBI Taxonomy" id="1134406"/>
    <lineage>
        <taxon>Bacteria</taxon>
        <taxon>Bacillati</taxon>
        <taxon>Chloroflexota</taxon>
        <taxon>Anaerolineae</taxon>
        <taxon>Anaerolineales</taxon>
        <taxon>Anaerolineaceae</taxon>
        <taxon>Ornatilinea</taxon>
    </lineage>
</organism>
<dbReference type="EMBL" id="LGCL01000010">
    <property type="protein sequence ID" value="KPL79657.1"/>
    <property type="molecule type" value="Genomic_DNA"/>
</dbReference>
<dbReference type="Pfam" id="PF02522">
    <property type="entry name" value="Antibiotic_NAT"/>
    <property type="match status" value="1"/>
</dbReference>
<dbReference type="OrthoDB" id="7330654at2"/>
<comment type="catalytic activity">
    <reaction evidence="4">
        <text>a 2-deoxystreptamine antibiotic + acetyl-CoA = an N(3)-acetyl-2-deoxystreptamine antibiotic + CoA + H(+)</text>
        <dbReference type="Rhea" id="RHEA:12665"/>
        <dbReference type="ChEBI" id="CHEBI:15378"/>
        <dbReference type="ChEBI" id="CHEBI:57287"/>
        <dbReference type="ChEBI" id="CHEBI:57288"/>
        <dbReference type="ChEBI" id="CHEBI:57921"/>
        <dbReference type="ChEBI" id="CHEBI:77452"/>
        <dbReference type="EC" id="2.3.1.81"/>
    </reaction>
</comment>
<protein>
    <recommendedName>
        <fullName evidence="4">Aminoglycoside N(3)-acetyltransferase</fullName>
        <ecNumber evidence="4">2.3.1.-</ecNumber>
    </recommendedName>
</protein>
<evidence type="ECO:0000256" key="1">
    <source>
        <dbReference type="ARBA" id="ARBA00006383"/>
    </source>
</evidence>
<dbReference type="PANTHER" id="PTHR11104">
    <property type="entry name" value="AMINOGLYCOSIDE N3-ACETYLTRANSFERASE"/>
    <property type="match status" value="1"/>
</dbReference>
<dbReference type="RefSeq" id="WP_075061351.1">
    <property type="nucleotide sequence ID" value="NZ_LGCL01000010.1"/>
</dbReference>
<dbReference type="Proteomes" id="UP000050417">
    <property type="component" value="Unassembled WGS sequence"/>
</dbReference>
<dbReference type="GO" id="GO:0046677">
    <property type="term" value="P:response to antibiotic"/>
    <property type="evidence" value="ECO:0007669"/>
    <property type="project" value="UniProtKB-KW"/>
</dbReference>
<dbReference type="EC" id="2.3.1.-" evidence="4"/>
<evidence type="ECO:0000256" key="2">
    <source>
        <dbReference type="ARBA" id="ARBA00022679"/>
    </source>
</evidence>
<name>A0A0P6XBR8_9CHLR</name>
<proteinExistence type="inferred from homology"/>
<accession>A0A0P6XBR8</accession>
<dbReference type="SUPFAM" id="SSF110710">
    <property type="entry name" value="TTHA0583/YokD-like"/>
    <property type="match status" value="1"/>
</dbReference>
<keyword evidence="2 4" id="KW-0808">Transferase</keyword>
<evidence type="ECO:0000256" key="3">
    <source>
        <dbReference type="ARBA" id="ARBA00023315"/>
    </source>
</evidence>